<evidence type="ECO:0000256" key="11">
    <source>
        <dbReference type="ARBA" id="ARBA00023170"/>
    </source>
</evidence>
<dbReference type="GO" id="GO:0004672">
    <property type="term" value="F:protein kinase activity"/>
    <property type="evidence" value="ECO:0007669"/>
    <property type="project" value="InterPro"/>
</dbReference>
<evidence type="ECO:0000256" key="8">
    <source>
        <dbReference type="ARBA" id="ARBA00022840"/>
    </source>
</evidence>
<keyword evidence="10" id="KW-0472">Membrane</keyword>
<evidence type="ECO:0000313" key="15">
    <source>
        <dbReference type="EMBL" id="GKV06091.1"/>
    </source>
</evidence>
<feature type="domain" description="Protein kinase" evidence="14">
    <location>
        <begin position="299"/>
        <end position="561"/>
    </location>
</feature>
<keyword evidence="4" id="KW-0812">Transmembrane</keyword>
<dbReference type="Pfam" id="PF07714">
    <property type="entry name" value="PK_Tyr_Ser-Thr"/>
    <property type="match status" value="1"/>
</dbReference>
<evidence type="ECO:0000256" key="4">
    <source>
        <dbReference type="ARBA" id="ARBA00022692"/>
    </source>
</evidence>
<comment type="similarity">
    <text evidence="3">In the C-terminal section; belongs to the protein kinase superfamily. Ser/Thr protein kinase family.</text>
</comment>
<feature type="signal peptide" evidence="13">
    <location>
        <begin position="1"/>
        <end position="23"/>
    </location>
</feature>
<dbReference type="GO" id="GO:0051707">
    <property type="term" value="P:response to other organism"/>
    <property type="evidence" value="ECO:0007669"/>
    <property type="project" value="UniProtKB-ARBA"/>
</dbReference>
<dbReference type="InterPro" id="IPR017441">
    <property type="entry name" value="Protein_kinase_ATP_BS"/>
</dbReference>
<name>A0AAV5J585_9ROSI</name>
<evidence type="ECO:0000256" key="13">
    <source>
        <dbReference type="SAM" id="SignalP"/>
    </source>
</evidence>
<dbReference type="Proteomes" id="UP001054252">
    <property type="component" value="Unassembled WGS sequence"/>
</dbReference>
<reference evidence="15 16" key="1">
    <citation type="journal article" date="2021" name="Commun. Biol.">
        <title>The genome of Shorea leprosula (Dipterocarpaceae) highlights the ecological relevance of drought in aseasonal tropical rainforests.</title>
        <authorList>
            <person name="Ng K.K.S."/>
            <person name="Kobayashi M.J."/>
            <person name="Fawcett J.A."/>
            <person name="Hatakeyama M."/>
            <person name="Paape T."/>
            <person name="Ng C.H."/>
            <person name="Ang C.C."/>
            <person name="Tnah L.H."/>
            <person name="Lee C.T."/>
            <person name="Nishiyama T."/>
            <person name="Sese J."/>
            <person name="O'Brien M.J."/>
            <person name="Copetti D."/>
            <person name="Mohd Noor M.I."/>
            <person name="Ong R.C."/>
            <person name="Putra M."/>
            <person name="Sireger I.Z."/>
            <person name="Indrioko S."/>
            <person name="Kosugi Y."/>
            <person name="Izuno A."/>
            <person name="Isagi Y."/>
            <person name="Lee S.L."/>
            <person name="Shimizu K.K."/>
        </authorList>
    </citation>
    <scope>NUCLEOTIDE SEQUENCE [LARGE SCALE GENOMIC DNA]</scope>
    <source>
        <strain evidence="15">214</strain>
    </source>
</reference>
<evidence type="ECO:0000259" key="14">
    <source>
        <dbReference type="PROSITE" id="PS50011"/>
    </source>
</evidence>
<dbReference type="InterPro" id="IPR050528">
    <property type="entry name" value="L-type_Lectin-RKs"/>
</dbReference>
<dbReference type="Gene3D" id="1.10.510.10">
    <property type="entry name" value="Transferase(Phosphotransferase) domain 1"/>
    <property type="match status" value="1"/>
</dbReference>
<keyword evidence="6" id="KW-0430">Lectin</keyword>
<keyword evidence="9" id="KW-1133">Transmembrane helix</keyword>
<dbReference type="Pfam" id="PF00139">
    <property type="entry name" value="Lectin_legB"/>
    <property type="match status" value="1"/>
</dbReference>
<dbReference type="InterPro" id="IPR011009">
    <property type="entry name" value="Kinase-like_dom_sf"/>
</dbReference>
<dbReference type="InterPro" id="IPR001220">
    <property type="entry name" value="Legume_lectin_dom"/>
</dbReference>
<gene>
    <name evidence="15" type="ORF">SLEP1_g18023</name>
</gene>
<protein>
    <recommendedName>
        <fullName evidence="14">Protein kinase domain-containing protein</fullName>
    </recommendedName>
</protein>
<dbReference type="CDD" id="cd06899">
    <property type="entry name" value="lectin_legume_LecRK_Arcelin_ConA"/>
    <property type="match status" value="1"/>
</dbReference>
<dbReference type="GO" id="GO:0006952">
    <property type="term" value="P:defense response"/>
    <property type="evidence" value="ECO:0007669"/>
    <property type="project" value="UniProtKB-ARBA"/>
</dbReference>
<evidence type="ECO:0000256" key="5">
    <source>
        <dbReference type="ARBA" id="ARBA00022729"/>
    </source>
</evidence>
<feature type="binding site" evidence="12">
    <location>
        <position position="328"/>
    </location>
    <ligand>
        <name>ATP</name>
        <dbReference type="ChEBI" id="CHEBI:30616"/>
    </ligand>
</feature>
<dbReference type="FunFam" id="3.30.200.20:FF:000491">
    <property type="entry name" value="Lectin-domain containing receptor kinase VI.3"/>
    <property type="match status" value="1"/>
</dbReference>
<accession>A0AAV5J585</accession>
<dbReference type="InterPro" id="IPR001245">
    <property type="entry name" value="Ser-Thr/Tyr_kinase_cat_dom"/>
</dbReference>
<dbReference type="GO" id="GO:0030246">
    <property type="term" value="F:carbohydrate binding"/>
    <property type="evidence" value="ECO:0007669"/>
    <property type="project" value="UniProtKB-KW"/>
</dbReference>
<keyword evidence="7 12" id="KW-0547">Nucleotide-binding</keyword>
<dbReference type="Pfam" id="PF00069">
    <property type="entry name" value="Pkinase"/>
    <property type="match status" value="1"/>
</dbReference>
<sequence length="561" mass="62931">MADKNPFNFLLLLFFFQAPGTLSFIFNGFNGSETNLTREGASIVKPSGALELTNQSRNITGHAFYSKPTQMLNKSTSNASSFSTNLVFAIVPPSSGQGGYGLAFTLSPSPNFTGAETAHYMGIFNSSCDSNPSNHIFAVEFDTVKGFEEKHEAKGNHVGININSMSSNSSRLASYYYSDHNNEEYIDLESGDPVQACIEYDGITNLVNVTIFPRGNHVRGFLRLHRTTEDELSLHLMLEFFDQWKSFAAQYFPTSSATPEEERFPCFWVLKSREDLEDWELDCPHRFQYRDLYIATKRFKDSEIIGIGGFGKVYRGVLPTNGTEVAVKRIARSSMQGLREFAAEIESLGKLRHKNLINLQGWCKKKNDLLLIYDYIPYGSLYSLLFERRDGLILSWEQSNVLIDADMNARLGDFGLAGLYNRDTVSHTTNIVGTIGYIAPELARNGKASTSSDIFAYGRMGQALGTVDPKLGSSYVVEEMNLVLELGLLCTHYKPEFRPRMRQMLRYLNGDDQLPPSIQNWGSYDSREEVYSRFLEAISSDTISWSSYPSSSSDAFSLSVL</sequence>
<comment type="similarity">
    <text evidence="2">In the N-terminal section; belongs to the leguminous lectin family.</text>
</comment>
<dbReference type="AlphaFoldDB" id="A0AAV5J585"/>
<dbReference type="PROSITE" id="PS00107">
    <property type="entry name" value="PROTEIN_KINASE_ATP"/>
    <property type="match status" value="1"/>
</dbReference>
<evidence type="ECO:0000313" key="16">
    <source>
        <dbReference type="Proteomes" id="UP001054252"/>
    </source>
</evidence>
<dbReference type="InterPro" id="IPR000719">
    <property type="entry name" value="Prot_kinase_dom"/>
</dbReference>
<comment type="caution">
    <text evidence="15">The sequence shown here is derived from an EMBL/GenBank/DDBJ whole genome shotgun (WGS) entry which is preliminary data.</text>
</comment>
<evidence type="ECO:0000256" key="2">
    <source>
        <dbReference type="ARBA" id="ARBA00008536"/>
    </source>
</evidence>
<feature type="chain" id="PRO_5043551495" description="Protein kinase domain-containing protein" evidence="13">
    <location>
        <begin position="24"/>
        <end position="561"/>
    </location>
</feature>
<dbReference type="InterPro" id="IPR013320">
    <property type="entry name" value="ConA-like_dom_sf"/>
</dbReference>
<keyword evidence="16" id="KW-1185">Reference proteome</keyword>
<keyword evidence="5 13" id="KW-0732">Signal</keyword>
<dbReference type="SUPFAM" id="SSF56112">
    <property type="entry name" value="Protein kinase-like (PK-like)"/>
    <property type="match status" value="1"/>
</dbReference>
<keyword evidence="11" id="KW-0675">Receptor</keyword>
<evidence type="ECO:0000256" key="12">
    <source>
        <dbReference type="PROSITE-ProRule" id="PRU10141"/>
    </source>
</evidence>
<dbReference type="GO" id="GO:0016020">
    <property type="term" value="C:membrane"/>
    <property type="evidence" value="ECO:0007669"/>
    <property type="project" value="UniProtKB-SubCell"/>
</dbReference>
<organism evidence="15 16">
    <name type="scientific">Rubroshorea leprosula</name>
    <dbReference type="NCBI Taxonomy" id="152421"/>
    <lineage>
        <taxon>Eukaryota</taxon>
        <taxon>Viridiplantae</taxon>
        <taxon>Streptophyta</taxon>
        <taxon>Embryophyta</taxon>
        <taxon>Tracheophyta</taxon>
        <taxon>Spermatophyta</taxon>
        <taxon>Magnoliopsida</taxon>
        <taxon>eudicotyledons</taxon>
        <taxon>Gunneridae</taxon>
        <taxon>Pentapetalae</taxon>
        <taxon>rosids</taxon>
        <taxon>malvids</taxon>
        <taxon>Malvales</taxon>
        <taxon>Dipterocarpaceae</taxon>
        <taxon>Rubroshorea</taxon>
    </lineage>
</organism>
<evidence type="ECO:0000256" key="1">
    <source>
        <dbReference type="ARBA" id="ARBA00004479"/>
    </source>
</evidence>
<evidence type="ECO:0000256" key="10">
    <source>
        <dbReference type="ARBA" id="ARBA00023136"/>
    </source>
</evidence>
<dbReference type="SUPFAM" id="SSF49899">
    <property type="entry name" value="Concanavalin A-like lectins/glucanases"/>
    <property type="match status" value="1"/>
</dbReference>
<dbReference type="Gene3D" id="3.30.200.20">
    <property type="entry name" value="Phosphorylase Kinase, domain 1"/>
    <property type="match status" value="1"/>
</dbReference>
<comment type="subcellular location">
    <subcellularLocation>
        <location evidence="1">Membrane</location>
        <topology evidence="1">Single-pass type I membrane protein</topology>
    </subcellularLocation>
</comment>
<evidence type="ECO:0000256" key="6">
    <source>
        <dbReference type="ARBA" id="ARBA00022734"/>
    </source>
</evidence>
<evidence type="ECO:0000256" key="9">
    <source>
        <dbReference type="ARBA" id="ARBA00022989"/>
    </source>
</evidence>
<dbReference type="GO" id="GO:0005524">
    <property type="term" value="F:ATP binding"/>
    <property type="evidence" value="ECO:0007669"/>
    <property type="project" value="UniProtKB-UniRule"/>
</dbReference>
<dbReference type="EMBL" id="BPVZ01000024">
    <property type="protein sequence ID" value="GKV06091.1"/>
    <property type="molecule type" value="Genomic_DNA"/>
</dbReference>
<dbReference type="PROSITE" id="PS50011">
    <property type="entry name" value="PROTEIN_KINASE_DOM"/>
    <property type="match status" value="1"/>
</dbReference>
<proteinExistence type="inferred from homology"/>
<dbReference type="Gene3D" id="2.60.120.200">
    <property type="match status" value="1"/>
</dbReference>
<evidence type="ECO:0000256" key="7">
    <source>
        <dbReference type="ARBA" id="ARBA00022741"/>
    </source>
</evidence>
<keyword evidence="8 12" id="KW-0067">ATP-binding</keyword>
<evidence type="ECO:0000256" key="3">
    <source>
        <dbReference type="ARBA" id="ARBA00010217"/>
    </source>
</evidence>
<dbReference type="PANTHER" id="PTHR27007">
    <property type="match status" value="1"/>
</dbReference>